<protein>
    <submittedName>
        <fullName evidence="1">Uncharacterized protein</fullName>
    </submittedName>
</protein>
<organism evidence="1 2">
    <name type="scientific">Dipteronia sinensis</name>
    <dbReference type="NCBI Taxonomy" id="43782"/>
    <lineage>
        <taxon>Eukaryota</taxon>
        <taxon>Viridiplantae</taxon>
        <taxon>Streptophyta</taxon>
        <taxon>Embryophyta</taxon>
        <taxon>Tracheophyta</taxon>
        <taxon>Spermatophyta</taxon>
        <taxon>Magnoliopsida</taxon>
        <taxon>eudicotyledons</taxon>
        <taxon>Gunneridae</taxon>
        <taxon>Pentapetalae</taxon>
        <taxon>rosids</taxon>
        <taxon>malvids</taxon>
        <taxon>Sapindales</taxon>
        <taxon>Sapindaceae</taxon>
        <taxon>Hippocastanoideae</taxon>
        <taxon>Acereae</taxon>
        <taxon>Dipteronia</taxon>
    </lineage>
</organism>
<dbReference type="EMBL" id="JANJYJ010000002">
    <property type="protein sequence ID" value="KAK3227817.1"/>
    <property type="molecule type" value="Genomic_DNA"/>
</dbReference>
<dbReference type="Proteomes" id="UP001281410">
    <property type="component" value="Unassembled WGS sequence"/>
</dbReference>
<dbReference type="AlphaFoldDB" id="A0AAE0B1Z4"/>
<gene>
    <name evidence="1" type="ORF">Dsin_007679</name>
</gene>
<keyword evidence="2" id="KW-1185">Reference proteome</keyword>
<evidence type="ECO:0000313" key="1">
    <source>
        <dbReference type="EMBL" id="KAK3227817.1"/>
    </source>
</evidence>
<proteinExistence type="predicted"/>
<sequence>MKNIATSAVIFLPCLTRTRRRFPANARSTSTVIHVTMVARATTTRNVAKEKIPSTVERNWRACAAHGEVGNQDIGAVNVDFRGSCLLLETQIEKMSPPHPVSLSYYLMCE</sequence>
<accession>A0AAE0B1Z4</accession>
<reference evidence="1" key="1">
    <citation type="journal article" date="2023" name="Plant J.">
        <title>Genome sequences and population genomics provide insights into the demographic history, inbreeding, and mutation load of two 'living fossil' tree species of Dipteronia.</title>
        <authorList>
            <person name="Feng Y."/>
            <person name="Comes H.P."/>
            <person name="Chen J."/>
            <person name="Zhu S."/>
            <person name="Lu R."/>
            <person name="Zhang X."/>
            <person name="Li P."/>
            <person name="Qiu J."/>
            <person name="Olsen K.M."/>
            <person name="Qiu Y."/>
        </authorList>
    </citation>
    <scope>NUCLEOTIDE SEQUENCE</scope>
    <source>
        <strain evidence="1">NBL</strain>
    </source>
</reference>
<evidence type="ECO:0000313" key="2">
    <source>
        <dbReference type="Proteomes" id="UP001281410"/>
    </source>
</evidence>
<comment type="caution">
    <text evidence="1">The sequence shown here is derived from an EMBL/GenBank/DDBJ whole genome shotgun (WGS) entry which is preliminary data.</text>
</comment>
<name>A0AAE0B1Z4_9ROSI</name>